<name>A0AAD4YE75_OVIAM</name>
<organism evidence="2 3">
    <name type="scientific">Ovis ammon polii</name>
    <dbReference type="NCBI Taxonomy" id="230172"/>
    <lineage>
        <taxon>Eukaryota</taxon>
        <taxon>Metazoa</taxon>
        <taxon>Chordata</taxon>
        <taxon>Craniata</taxon>
        <taxon>Vertebrata</taxon>
        <taxon>Euteleostomi</taxon>
        <taxon>Mammalia</taxon>
        <taxon>Eutheria</taxon>
        <taxon>Laurasiatheria</taxon>
        <taxon>Artiodactyla</taxon>
        <taxon>Ruminantia</taxon>
        <taxon>Pecora</taxon>
        <taxon>Bovidae</taxon>
        <taxon>Caprinae</taxon>
        <taxon>Ovis</taxon>
    </lineage>
</organism>
<dbReference type="AlphaFoldDB" id="A0AAD4YE75"/>
<protein>
    <submittedName>
        <fullName evidence="2">Uncharacterized protein</fullName>
    </submittedName>
</protein>
<sequence>MVRVPHTQAVVLNSKDKAPYLIYAEVLECENFDTTRVPARFPENRIRSTQSVENLPECSITHEQQAGSFSPVPDYDNDDEAWLMDDIGGLQAELPEAHTNSCDDISQLSVDSITSRESRGSVFVAAADIQRRLSEQLAHTPRPSDETQKTLLQVLSKSPGRRKRGALEGDPSPSSIKERFHVSMAEEQLQLLVEQMLDGSMRSITAKLYDGFQCLTNSIM</sequence>
<accession>A0AAD4YE75</accession>
<dbReference type="PANTHER" id="PTHR10048">
    <property type="entry name" value="PHOSPHATIDYLINOSITOL KINASE"/>
    <property type="match status" value="1"/>
</dbReference>
<dbReference type="EMBL" id="JAKZEL010000004">
    <property type="protein sequence ID" value="KAI4544047.1"/>
    <property type="molecule type" value="Genomic_DNA"/>
</dbReference>
<dbReference type="GO" id="GO:0016020">
    <property type="term" value="C:membrane"/>
    <property type="evidence" value="ECO:0007669"/>
    <property type="project" value="TreeGrafter"/>
</dbReference>
<reference evidence="2" key="1">
    <citation type="submission" date="2022-03" db="EMBL/GenBank/DDBJ databases">
        <title>Genomic analyses of argali, domestic sheep and their hybrids provide insights into chromosomal evolution, heterosis and genetic basis of agronomic traits.</title>
        <authorList>
            <person name="Li M."/>
        </authorList>
    </citation>
    <scope>NUCLEOTIDE SEQUENCE</scope>
    <source>
        <strain evidence="2">CAU-MHL-2022a</strain>
        <tissue evidence="2">Skin</tissue>
    </source>
</reference>
<dbReference type="PANTHER" id="PTHR10048:SF22">
    <property type="entry name" value="PHOSPHATIDYLINOSITOL 4-KINASE BETA"/>
    <property type="match status" value="1"/>
</dbReference>
<dbReference type="GO" id="GO:0048015">
    <property type="term" value="P:phosphatidylinositol-mediated signaling"/>
    <property type="evidence" value="ECO:0007669"/>
    <property type="project" value="TreeGrafter"/>
</dbReference>
<evidence type="ECO:0000256" key="1">
    <source>
        <dbReference type="SAM" id="MobiDB-lite"/>
    </source>
</evidence>
<evidence type="ECO:0000313" key="2">
    <source>
        <dbReference type="EMBL" id="KAI4544047.1"/>
    </source>
</evidence>
<dbReference type="InterPro" id="IPR015433">
    <property type="entry name" value="PI3/4_kinase"/>
</dbReference>
<comment type="caution">
    <text evidence="2">The sequence shown here is derived from an EMBL/GenBank/DDBJ whole genome shotgun (WGS) entry which is preliminary data.</text>
</comment>
<dbReference type="GO" id="GO:0004430">
    <property type="term" value="F:1-phosphatidylinositol 4-kinase activity"/>
    <property type="evidence" value="ECO:0007669"/>
    <property type="project" value="TreeGrafter"/>
</dbReference>
<dbReference type="GO" id="GO:0046854">
    <property type="term" value="P:phosphatidylinositol phosphate biosynthetic process"/>
    <property type="evidence" value="ECO:0007669"/>
    <property type="project" value="InterPro"/>
</dbReference>
<proteinExistence type="predicted"/>
<dbReference type="Proteomes" id="UP001214576">
    <property type="component" value="Unassembled WGS sequence"/>
</dbReference>
<gene>
    <name evidence="2" type="ORF">MG293_004313</name>
</gene>
<evidence type="ECO:0000313" key="3">
    <source>
        <dbReference type="Proteomes" id="UP001214576"/>
    </source>
</evidence>
<dbReference type="GO" id="GO:0005737">
    <property type="term" value="C:cytoplasm"/>
    <property type="evidence" value="ECO:0007669"/>
    <property type="project" value="TreeGrafter"/>
</dbReference>
<keyword evidence="3" id="KW-1185">Reference proteome</keyword>
<feature type="region of interest" description="Disordered" evidence="1">
    <location>
        <begin position="137"/>
        <end position="175"/>
    </location>
</feature>